<feature type="region of interest" description="Disordered" evidence="1">
    <location>
        <begin position="1"/>
        <end position="25"/>
    </location>
</feature>
<feature type="compositionally biased region" description="Low complexity" evidence="1">
    <location>
        <begin position="84"/>
        <end position="105"/>
    </location>
</feature>
<evidence type="ECO:0000313" key="4">
    <source>
        <dbReference type="EMBL" id="OEU95982.1"/>
    </source>
</evidence>
<keyword evidence="5" id="KW-1185">Reference proteome</keyword>
<comment type="caution">
    <text evidence="4">The sequence shown here is derived from an EMBL/GenBank/DDBJ whole genome shotgun (WGS) entry which is preliminary data.</text>
</comment>
<evidence type="ECO:0000259" key="3">
    <source>
        <dbReference type="Pfam" id="PF13399"/>
    </source>
</evidence>
<gene>
    <name evidence="4" type="ORF">AN216_22920</name>
</gene>
<feature type="domain" description="LytR/CpsA/Psr regulator C-terminal" evidence="3">
    <location>
        <begin position="111"/>
        <end position="202"/>
    </location>
</feature>
<dbReference type="STRING" id="1075402.AN216_22920"/>
<dbReference type="AlphaFoldDB" id="A0A1E7JWF2"/>
<accession>A0A1E7JWF2</accession>
<name>A0A1E7JWF2_9ACTN</name>
<protein>
    <recommendedName>
        <fullName evidence="3">LytR/CpsA/Psr regulator C-terminal domain-containing protein</fullName>
    </recommendedName>
</protein>
<sequence>MSMLTPPGMGGQYRIKGDRYPRMRPPRNRRRFVFASAGTVITLSLISWGTFQLIDVFSANGGGSAQAAGQHDGKCATTDGKGNSGTAGAAAGQGAADASAAQRGGLPKPDEITVNVLNATKRSGLAADTADKLEKRGFTIGDVANAPASLDQQVKKPGLLIGATGKQIKGSFQVLGSHLEGEDTRRDNRDDEDVDLVIGDGFDGLTTKRDAERAVAALTEPDQPSPRPSRSC</sequence>
<dbReference type="InterPro" id="IPR027381">
    <property type="entry name" value="LytR/CpsA/Psr_C"/>
</dbReference>
<proteinExistence type="predicted"/>
<evidence type="ECO:0000313" key="5">
    <source>
        <dbReference type="Proteomes" id="UP000176101"/>
    </source>
</evidence>
<keyword evidence="2" id="KW-0812">Transmembrane</keyword>
<feature type="transmembrane region" description="Helical" evidence="2">
    <location>
        <begin position="32"/>
        <end position="51"/>
    </location>
</feature>
<reference evidence="4 5" key="1">
    <citation type="journal article" date="2016" name="Front. Microbiol.">
        <title>Comparative Genomics Analysis of Streptomyces Species Reveals Their Adaptation to the Marine Environment and Their Diversity at the Genomic Level.</title>
        <authorList>
            <person name="Tian X."/>
            <person name="Zhang Z."/>
            <person name="Yang T."/>
            <person name="Chen M."/>
            <person name="Li J."/>
            <person name="Chen F."/>
            <person name="Yang J."/>
            <person name="Li W."/>
            <person name="Zhang B."/>
            <person name="Zhang Z."/>
            <person name="Wu J."/>
            <person name="Zhang C."/>
            <person name="Long L."/>
            <person name="Xiao J."/>
        </authorList>
    </citation>
    <scope>NUCLEOTIDE SEQUENCE [LARGE SCALE GENOMIC DNA]</scope>
    <source>
        <strain evidence="4 5">SCSIO 02100</strain>
    </source>
</reference>
<dbReference type="Proteomes" id="UP000176101">
    <property type="component" value="Unassembled WGS sequence"/>
</dbReference>
<evidence type="ECO:0000256" key="1">
    <source>
        <dbReference type="SAM" id="MobiDB-lite"/>
    </source>
</evidence>
<dbReference type="OrthoDB" id="4864198at2"/>
<feature type="region of interest" description="Disordered" evidence="1">
    <location>
        <begin position="84"/>
        <end position="109"/>
    </location>
</feature>
<dbReference type="Gene3D" id="3.30.70.2390">
    <property type="match status" value="1"/>
</dbReference>
<organism evidence="4 5">
    <name type="scientific">Streptomyces oceani</name>
    <dbReference type="NCBI Taxonomy" id="1075402"/>
    <lineage>
        <taxon>Bacteria</taxon>
        <taxon>Bacillati</taxon>
        <taxon>Actinomycetota</taxon>
        <taxon>Actinomycetes</taxon>
        <taxon>Kitasatosporales</taxon>
        <taxon>Streptomycetaceae</taxon>
        <taxon>Streptomyces</taxon>
    </lineage>
</organism>
<dbReference type="RefSeq" id="WP_070198594.1">
    <property type="nucleotide sequence ID" value="NZ_LJGU01000149.1"/>
</dbReference>
<keyword evidence="2" id="KW-1133">Transmembrane helix</keyword>
<evidence type="ECO:0000256" key="2">
    <source>
        <dbReference type="SAM" id="Phobius"/>
    </source>
</evidence>
<keyword evidence="2" id="KW-0472">Membrane</keyword>
<dbReference type="Pfam" id="PF13399">
    <property type="entry name" value="LytR_C"/>
    <property type="match status" value="1"/>
</dbReference>
<dbReference type="EMBL" id="LJGU01000149">
    <property type="protein sequence ID" value="OEU95982.1"/>
    <property type="molecule type" value="Genomic_DNA"/>
</dbReference>